<dbReference type="CDD" id="cd00104">
    <property type="entry name" value="KAZAL_FS"/>
    <property type="match status" value="1"/>
</dbReference>
<reference evidence="4" key="1">
    <citation type="journal article" date="2021" name="Mol. Ecol. Resour.">
        <title>Apolygus lucorum genome provides insights into omnivorousness and mesophyll feeding.</title>
        <authorList>
            <person name="Liu Y."/>
            <person name="Liu H."/>
            <person name="Wang H."/>
            <person name="Huang T."/>
            <person name="Liu B."/>
            <person name="Yang B."/>
            <person name="Yin L."/>
            <person name="Li B."/>
            <person name="Zhang Y."/>
            <person name="Zhang S."/>
            <person name="Jiang F."/>
            <person name="Zhang X."/>
            <person name="Ren Y."/>
            <person name="Wang B."/>
            <person name="Wang S."/>
            <person name="Lu Y."/>
            <person name="Wu K."/>
            <person name="Fan W."/>
            <person name="Wang G."/>
        </authorList>
    </citation>
    <scope>NUCLEOTIDE SEQUENCE</scope>
    <source>
        <strain evidence="4">12Hb</strain>
    </source>
</reference>
<dbReference type="InterPro" id="IPR002350">
    <property type="entry name" value="Kazal_dom"/>
</dbReference>
<proteinExistence type="predicted"/>
<dbReference type="AlphaFoldDB" id="A0A8S9X6S4"/>
<dbReference type="Proteomes" id="UP000466442">
    <property type="component" value="Unassembled WGS sequence"/>
</dbReference>
<accession>A0A8S9X6S4</accession>
<keyword evidence="1" id="KW-1133">Transmembrane helix</keyword>
<feature type="chain" id="PRO_5035796736" description="Kazal-like domain-containing protein" evidence="2">
    <location>
        <begin position="27"/>
        <end position="161"/>
    </location>
</feature>
<keyword evidence="5" id="KW-1185">Reference proteome</keyword>
<evidence type="ECO:0000313" key="4">
    <source>
        <dbReference type="EMBL" id="KAF6204068.1"/>
    </source>
</evidence>
<dbReference type="Gene3D" id="3.30.60.30">
    <property type="match status" value="1"/>
</dbReference>
<feature type="signal peptide" evidence="2">
    <location>
        <begin position="1"/>
        <end position="26"/>
    </location>
</feature>
<protein>
    <recommendedName>
        <fullName evidence="3">Kazal-like domain-containing protein</fullName>
    </recommendedName>
</protein>
<dbReference type="PROSITE" id="PS51465">
    <property type="entry name" value="KAZAL_2"/>
    <property type="match status" value="1"/>
</dbReference>
<gene>
    <name evidence="4" type="ORF">GE061_002408</name>
</gene>
<feature type="transmembrane region" description="Helical" evidence="1">
    <location>
        <begin position="129"/>
        <end position="151"/>
    </location>
</feature>
<dbReference type="EMBL" id="WIXP02000010">
    <property type="protein sequence ID" value="KAF6204068.1"/>
    <property type="molecule type" value="Genomic_DNA"/>
</dbReference>
<keyword evidence="1" id="KW-0472">Membrane</keyword>
<evidence type="ECO:0000256" key="2">
    <source>
        <dbReference type="SAM" id="SignalP"/>
    </source>
</evidence>
<dbReference type="InterPro" id="IPR036058">
    <property type="entry name" value="Kazal_dom_sf"/>
</dbReference>
<sequence length="161" mass="18527">MSHTKPNHKVAYIFVLASCFLSVTSGNQCFCPTTFDPVCASNGHVFTNTCTLECYNLENHDDLKLIGTGHCVKHLNPSPASIDTHKDISCYQQCNMDYQPIVNVPNRKIHWNECYYKCDSKKEKHKHQFYLLFLGVLSAIECTVVYITAYIRKRKHYPVFV</sequence>
<dbReference type="OrthoDB" id="6614329at2759"/>
<name>A0A8S9X6S4_APOLU</name>
<organism evidence="4 5">
    <name type="scientific">Apolygus lucorum</name>
    <name type="common">Small green plant bug</name>
    <name type="synonym">Lygocoris lucorum</name>
    <dbReference type="NCBI Taxonomy" id="248454"/>
    <lineage>
        <taxon>Eukaryota</taxon>
        <taxon>Metazoa</taxon>
        <taxon>Ecdysozoa</taxon>
        <taxon>Arthropoda</taxon>
        <taxon>Hexapoda</taxon>
        <taxon>Insecta</taxon>
        <taxon>Pterygota</taxon>
        <taxon>Neoptera</taxon>
        <taxon>Paraneoptera</taxon>
        <taxon>Hemiptera</taxon>
        <taxon>Heteroptera</taxon>
        <taxon>Panheteroptera</taxon>
        <taxon>Cimicomorpha</taxon>
        <taxon>Miridae</taxon>
        <taxon>Mirini</taxon>
        <taxon>Apolygus</taxon>
    </lineage>
</organism>
<dbReference type="Pfam" id="PF07648">
    <property type="entry name" value="Kazal_2"/>
    <property type="match status" value="1"/>
</dbReference>
<evidence type="ECO:0000259" key="3">
    <source>
        <dbReference type="PROSITE" id="PS51465"/>
    </source>
</evidence>
<comment type="caution">
    <text evidence="4">The sequence shown here is derived from an EMBL/GenBank/DDBJ whole genome shotgun (WGS) entry which is preliminary data.</text>
</comment>
<keyword evidence="1" id="KW-0812">Transmembrane</keyword>
<feature type="domain" description="Kazal-like" evidence="3">
    <location>
        <begin position="23"/>
        <end position="73"/>
    </location>
</feature>
<dbReference type="SMART" id="SM00280">
    <property type="entry name" value="KAZAL"/>
    <property type="match status" value="1"/>
</dbReference>
<evidence type="ECO:0000313" key="5">
    <source>
        <dbReference type="Proteomes" id="UP000466442"/>
    </source>
</evidence>
<keyword evidence="2" id="KW-0732">Signal</keyword>
<dbReference type="SUPFAM" id="SSF100895">
    <property type="entry name" value="Kazal-type serine protease inhibitors"/>
    <property type="match status" value="1"/>
</dbReference>
<evidence type="ECO:0000256" key="1">
    <source>
        <dbReference type="SAM" id="Phobius"/>
    </source>
</evidence>